<sequence length="76" mass="8318">MDKNYVDDFIAVSEESIAKAVSFMAKKEKYIVEAGSCTTIATVMDYKERIGGKNVALVLSGDNIDGDVLAYILSKY</sequence>
<name>A0ABU0ARY9_9BACI</name>
<evidence type="ECO:0000313" key="1">
    <source>
        <dbReference type="EMBL" id="MDQ0273953.1"/>
    </source>
</evidence>
<dbReference type="InterPro" id="IPR036052">
    <property type="entry name" value="TrpB-like_PALP_sf"/>
</dbReference>
<dbReference type="EMBL" id="JAUSUB010000063">
    <property type="protein sequence ID" value="MDQ0273953.1"/>
    <property type="molecule type" value="Genomic_DNA"/>
</dbReference>
<protein>
    <submittedName>
        <fullName evidence="1">Threonine dehydratase</fullName>
    </submittedName>
</protein>
<reference evidence="1 2" key="1">
    <citation type="submission" date="2023-07" db="EMBL/GenBank/DDBJ databases">
        <title>Genomic Encyclopedia of Type Strains, Phase IV (KMG-IV): sequencing the most valuable type-strain genomes for metagenomic binning, comparative biology and taxonomic classification.</title>
        <authorList>
            <person name="Goeker M."/>
        </authorList>
    </citation>
    <scope>NUCLEOTIDE SEQUENCE [LARGE SCALE GENOMIC DNA]</scope>
    <source>
        <strain evidence="1 2">DSM 23494</strain>
    </source>
</reference>
<dbReference type="SUPFAM" id="SSF53686">
    <property type="entry name" value="Tryptophan synthase beta subunit-like PLP-dependent enzymes"/>
    <property type="match status" value="1"/>
</dbReference>
<gene>
    <name evidence="1" type="ORF">J2S17_005914</name>
</gene>
<proteinExistence type="predicted"/>
<comment type="caution">
    <text evidence="1">The sequence shown here is derived from an EMBL/GenBank/DDBJ whole genome shotgun (WGS) entry which is preliminary data.</text>
</comment>
<keyword evidence="2" id="KW-1185">Reference proteome</keyword>
<accession>A0ABU0ARY9</accession>
<dbReference type="Gene3D" id="3.40.50.1100">
    <property type="match status" value="1"/>
</dbReference>
<evidence type="ECO:0000313" key="2">
    <source>
        <dbReference type="Proteomes" id="UP001238088"/>
    </source>
</evidence>
<dbReference type="Proteomes" id="UP001238088">
    <property type="component" value="Unassembled WGS sequence"/>
</dbReference>
<organism evidence="1 2">
    <name type="scientific">Cytobacillus purgationiresistens</name>
    <dbReference type="NCBI Taxonomy" id="863449"/>
    <lineage>
        <taxon>Bacteria</taxon>
        <taxon>Bacillati</taxon>
        <taxon>Bacillota</taxon>
        <taxon>Bacilli</taxon>
        <taxon>Bacillales</taxon>
        <taxon>Bacillaceae</taxon>
        <taxon>Cytobacillus</taxon>
    </lineage>
</organism>